<dbReference type="Pfam" id="PF00339">
    <property type="entry name" value="Arrestin_N"/>
    <property type="match status" value="1"/>
</dbReference>
<evidence type="ECO:0000313" key="5">
    <source>
        <dbReference type="Proteomes" id="UP000070444"/>
    </source>
</evidence>
<dbReference type="GO" id="GO:0070086">
    <property type="term" value="P:ubiquitin-dependent endocytosis"/>
    <property type="evidence" value="ECO:0007669"/>
    <property type="project" value="TreeGrafter"/>
</dbReference>
<gene>
    <name evidence="4" type="ORF">CONCODRAFT_80506</name>
</gene>
<feature type="domain" description="Arrestin-like N-terminal" evidence="2">
    <location>
        <begin position="34"/>
        <end position="145"/>
    </location>
</feature>
<proteinExistence type="predicted"/>
<dbReference type="GO" id="GO:0031625">
    <property type="term" value="F:ubiquitin protein ligase binding"/>
    <property type="evidence" value="ECO:0007669"/>
    <property type="project" value="TreeGrafter"/>
</dbReference>
<evidence type="ECO:0000259" key="2">
    <source>
        <dbReference type="Pfam" id="PF00339"/>
    </source>
</evidence>
<organism evidence="4 5">
    <name type="scientific">Conidiobolus coronatus (strain ATCC 28846 / CBS 209.66 / NRRL 28638)</name>
    <name type="common">Delacroixia coronata</name>
    <dbReference type="NCBI Taxonomy" id="796925"/>
    <lineage>
        <taxon>Eukaryota</taxon>
        <taxon>Fungi</taxon>
        <taxon>Fungi incertae sedis</taxon>
        <taxon>Zoopagomycota</taxon>
        <taxon>Entomophthoromycotina</taxon>
        <taxon>Entomophthoromycetes</taxon>
        <taxon>Entomophthorales</taxon>
        <taxon>Ancylistaceae</taxon>
        <taxon>Conidiobolus</taxon>
    </lineage>
</organism>
<reference evidence="4 5" key="1">
    <citation type="journal article" date="2015" name="Genome Biol. Evol.">
        <title>Phylogenomic analyses indicate that early fungi evolved digesting cell walls of algal ancestors of land plants.</title>
        <authorList>
            <person name="Chang Y."/>
            <person name="Wang S."/>
            <person name="Sekimoto S."/>
            <person name="Aerts A.L."/>
            <person name="Choi C."/>
            <person name="Clum A."/>
            <person name="LaButti K.M."/>
            <person name="Lindquist E.A."/>
            <person name="Yee Ngan C."/>
            <person name="Ohm R.A."/>
            <person name="Salamov A.A."/>
            <person name="Grigoriev I.V."/>
            <person name="Spatafora J.W."/>
            <person name="Berbee M.L."/>
        </authorList>
    </citation>
    <scope>NUCLEOTIDE SEQUENCE [LARGE SCALE GENOMIC DNA]</scope>
    <source>
        <strain evidence="4 5">NRRL 28638</strain>
    </source>
</reference>
<dbReference type="Proteomes" id="UP000070444">
    <property type="component" value="Unassembled WGS sequence"/>
</dbReference>
<dbReference type="InterPro" id="IPR011021">
    <property type="entry name" value="Arrestin-like_N"/>
</dbReference>
<name>A0A137NUC8_CONC2</name>
<evidence type="ECO:0000259" key="3">
    <source>
        <dbReference type="Pfam" id="PF02752"/>
    </source>
</evidence>
<protein>
    <recommendedName>
        <fullName evidence="6">Arrestin C-terminal-like domain-containing protein</fullName>
    </recommendedName>
</protein>
<dbReference type="Gene3D" id="2.60.40.640">
    <property type="match status" value="1"/>
</dbReference>
<dbReference type="EMBL" id="KQ964734">
    <property type="protein sequence ID" value="KXN66369.1"/>
    <property type="molecule type" value="Genomic_DNA"/>
</dbReference>
<feature type="region of interest" description="Disordered" evidence="1">
    <location>
        <begin position="347"/>
        <end position="380"/>
    </location>
</feature>
<dbReference type="AlphaFoldDB" id="A0A137NUC8"/>
<sequence length="412" mass="46047">MVGALLQSPPKLSIHLNEDPIEFRGLPSESSGAVLKGHLQVYLPQPTKIKSLVLSFQGTARTWFLSTPSNSSQNFIDLISHQFTFLESQDKLHALAQGNHMYPFELILPGTLPSSVTSDHLQVIYRLKATLQRNLWRTQTCNKVVNLGRLVMPSNPSLVETLECEGIWNDCINYSLQAEKRILSLGEDFNVNLQLMCNDPSIRIKGVTASLRQVLVIKPAAMPPSIQEHGTINQLLSRAMHRLDFRARSDQQTELHFTLPIPHPCCDPTALYTPHCSTSNDLFEITHNVKLSIAFITSHNETKSFSIKVPIAILSPSWESTTEGLPNYSQHQFTRVIESNALSLPPPSYEVTSGMATPLEQVPTPRRLHQRRSSEASLPSYDDQVVRGLLPHVPINLRPSSQIYTGENIKAN</sequence>
<dbReference type="STRING" id="796925.A0A137NUC8"/>
<dbReference type="GO" id="GO:0005886">
    <property type="term" value="C:plasma membrane"/>
    <property type="evidence" value="ECO:0007669"/>
    <property type="project" value="TreeGrafter"/>
</dbReference>
<dbReference type="SUPFAM" id="SSF81296">
    <property type="entry name" value="E set domains"/>
    <property type="match status" value="1"/>
</dbReference>
<evidence type="ECO:0000256" key="1">
    <source>
        <dbReference type="SAM" id="MobiDB-lite"/>
    </source>
</evidence>
<dbReference type="OrthoDB" id="2333384at2759"/>
<accession>A0A137NUC8</accession>
<dbReference type="InterPro" id="IPR050357">
    <property type="entry name" value="Arrestin_domain-protein"/>
</dbReference>
<evidence type="ECO:0008006" key="6">
    <source>
        <dbReference type="Google" id="ProtNLM"/>
    </source>
</evidence>
<dbReference type="PANTHER" id="PTHR11188:SF17">
    <property type="entry name" value="FI21816P1"/>
    <property type="match status" value="1"/>
</dbReference>
<dbReference type="GO" id="GO:0030674">
    <property type="term" value="F:protein-macromolecule adaptor activity"/>
    <property type="evidence" value="ECO:0007669"/>
    <property type="project" value="TreeGrafter"/>
</dbReference>
<feature type="domain" description="Arrestin C-terminal-like" evidence="3">
    <location>
        <begin position="168"/>
        <end position="316"/>
    </location>
</feature>
<dbReference type="GO" id="GO:0005829">
    <property type="term" value="C:cytosol"/>
    <property type="evidence" value="ECO:0007669"/>
    <property type="project" value="TreeGrafter"/>
</dbReference>
<evidence type="ECO:0000313" key="4">
    <source>
        <dbReference type="EMBL" id="KXN66369.1"/>
    </source>
</evidence>
<keyword evidence="5" id="KW-1185">Reference proteome</keyword>
<dbReference type="Pfam" id="PF02752">
    <property type="entry name" value="Arrestin_C"/>
    <property type="match status" value="1"/>
</dbReference>
<dbReference type="InterPro" id="IPR014756">
    <property type="entry name" value="Ig_E-set"/>
</dbReference>
<dbReference type="OMA" id="CQEPTKI"/>
<dbReference type="InterPro" id="IPR011022">
    <property type="entry name" value="Arrestin_C-like"/>
</dbReference>
<dbReference type="InterPro" id="IPR014752">
    <property type="entry name" value="Arrestin-like_C"/>
</dbReference>
<dbReference type="PANTHER" id="PTHR11188">
    <property type="entry name" value="ARRESTIN DOMAIN CONTAINING PROTEIN"/>
    <property type="match status" value="1"/>
</dbReference>